<keyword evidence="2" id="KW-1185">Reference proteome</keyword>
<feature type="non-terminal residue" evidence="1">
    <location>
        <position position="43"/>
    </location>
</feature>
<feature type="non-terminal residue" evidence="1">
    <location>
        <position position="1"/>
    </location>
</feature>
<reference evidence="1" key="1">
    <citation type="submission" date="2021-06" db="EMBL/GenBank/DDBJ databases">
        <authorList>
            <person name="Kallberg Y."/>
            <person name="Tangrot J."/>
            <person name="Rosling A."/>
        </authorList>
    </citation>
    <scope>NUCLEOTIDE SEQUENCE</scope>
    <source>
        <strain evidence="1">MA461A</strain>
    </source>
</reference>
<comment type="caution">
    <text evidence="1">The sequence shown here is derived from an EMBL/GenBank/DDBJ whole genome shotgun (WGS) entry which is preliminary data.</text>
</comment>
<protein>
    <submittedName>
        <fullName evidence="1">23721_t:CDS:1</fullName>
    </submittedName>
</protein>
<dbReference type="EMBL" id="CAJVQC010043316">
    <property type="protein sequence ID" value="CAG8777243.1"/>
    <property type="molecule type" value="Genomic_DNA"/>
</dbReference>
<name>A0ACA9R573_9GLOM</name>
<evidence type="ECO:0000313" key="2">
    <source>
        <dbReference type="Proteomes" id="UP000789920"/>
    </source>
</evidence>
<dbReference type="Proteomes" id="UP000789920">
    <property type="component" value="Unassembled WGS sequence"/>
</dbReference>
<organism evidence="1 2">
    <name type="scientific">Racocetra persica</name>
    <dbReference type="NCBI Taxonomy" id="160502"/>
    <lineage>
        <taxon>Eukaryota</taxon>
        <taxon>Fungi</taxon>
        <taxon>Fungi incertae sedis</taxon>
        <taxon>Mucoromycota</taxon>
        <taxon>Glomeromycotina</taxon>
        <taxon>Glomeromycetes</taxon>
        <taxon>Diversisporales</taxon>
        <taxon>Gigasporaceae</taxon>
        <taxon>Racocetra</taxon>
    </lineage>
</organism>
<sequence>EYENDSLSLVDSEVNYDTEENSYFQNDDNSIKLAISQFTVLVE</sequence>
<evidence type="ECO:0000313" key="1">
    <source>
        <dbReference type="EMBL" id="CAG8777243.1"/>
    </source>
</evidence>
<accession>A0ACA9R573</accession>
<gene>
    <name evidence="1" type="ORF">RPERSI_LOCUS17089</name>
</gene>
<proteinExistence type="predicted"/>